<evidence type="ECO:0000256" key="6">
    <source>
        <dbReference type="ARBA" id="ARBA00022600"/>
    </source>
</evidence>
<dbReference type="SUPFAM" id="SSF56112">
    <property type="entry name" value="Protein kinase-like (PK-like)"/>
    <property type="match status" value="1"/>
</dbReference>
<evidence type="ECO:0000259" key="15">
    <source>
        <dbReference type="Pfam" id="PF18085"/>
    </source>
</evidence>
<keyword evidence="11" id="KW-0320">Glycogen biosynthesis</keyword>
<dbReference type="InterPro" id="IPR011009">
    <property type="entry name" value="Kinase-like_dom_sf"/>
</dbReference>
<reference evidence="16 17" key="1">
    <citation type="submission" date="2020-04" db="EMBL/GenBank/DDBJ databases">
        <authorList>
            <person name="Klaysubun C."/>
            <person name="Duangmal K."/>
            <person name="Lipun K."/>
        </authorList>
    </citation>
    <scope>NUCLEOTIDE SEQUENCE [LARGE SCALE GENOMIC DNA]</scope>
    <source>
        <strain evidence="16 17">DSM 45300</strain>
    </source>
</reference>
<evidence type="ECO:0000256" key="10">
    <source>
        <dbReference type="ARBA" id="ARBA00022840"/>
    </source>
</evidence>
<evidence type="ECO:0000256" key="11">
    <source>
        <dbReference type="ARBA" id="ARBA00023056"/>
    </source>
</evidence>
<evidence type="ECO:0000256" key="12">
    <source>
        <dbReference type="ARBA" id="ARBA00023277"/>
    </source>
</evidence>
<accession>A0A848DH16</accession>
<keyword evidence="6" id="KW-0321">Glycogen metabolism</keyword>
<comment type="similarity">
    <text evidence="2">Belongs to the aminoglycoside phosphotransferase family.</text>
</comment>
<evidence type="ECO:0000256" key="1">
    <source>
        <dbReference type="ARBA" id="ARBA00004964"/>
    </source>
</evidence>
<evidence type="ECO:0000313" key="17">
    <source>
        <dbReference type="Proteomes" id="UP000586918"/>
    </source>
</evidence>
<keyword evidence="7 16" id="KW-0808">Transferase</keyword>
<keyword evidence="9" id="KW-0418">Kinase</keyword>
<dbReference type="AlphaFoldDB" id="A0A848DH16"/>
<evidence type="ECO:0000256" key="4">
    <source>
        <dbReference type="ARBA" id="ARBA00011962"/>
    </source>
</evidence>
<evidence type="ECO:0000256" key="3">
    <source>
        <dbReference type="ARBA" id="ARBA00011245"/>
    </source>
</evidence>
<keyword evidence="10" id="KW-0067">ATP-binding</keyword>
<comment type="subunit">
    <text evidence="3">Monomer.</text>
</comment>
<evidence type="ECO:0000256" key="9">
    <source>
        <dbReference type="ARBA" id="ARBA00022777"/>
    </source>
</evidence>
<dbReference type="GO" id="GO:0016301">
    <property type="term" value="F:kinase activity"/>
    <property type="evidence" value="ECO:0007669"/>
    <property type="project" value="UniProtKB-KW"/>
</dbReference>
<dbReference type="GO" id="GO:0005978">
    <property type="term" value="P:glycogen biosynthetic process"/>
    <property type="evidence" value="ECO:0007669"/>
    <property type="project" value="UniProtKB-UniPathway"/>
</dbReference>
<dbReference type="UniPathway" id="UPA00164"/>
<name>A0A848DH16_9PSEU</name>
<dbReference type="EMBL" id="JAAXKZ010000025">
    <property type="protein sequence ID" value="NMH91814.1"/>
    <property type="molecule type" value="Genomic_DNA"/>
</dbReference>
<comment type="pathway">
    <text evidence="1">Glycan biosynthesis; glycogen biosynthesis.</text>
</comment>
<evidence type="ECO:0000256" key="5">
    <source>
        <dbReference type="ARBA" id="ARBA00013882"/>
    </source>
</evidence>
<dbReference type="EC" id="2.7.1.175" evidence="4"/>
<keyword evidence="8" id="KW-0547">Nucleotide-binding</keyword>
<comment type="caution">
    <text evidence="16">The sequence shown here is derived from an EMBL/GenBank/DDBJ whole genome shotgun (WGS) entry which is preliminary data.</text>
</comment>
<keyword evidence="12" id="KW-0119">Carbohydrate metabolism</keyword>
<dbReference type="GO" id="GO:0005524">
    <property type="term" value="F:ATP binding"/>
    <property type="evidence" value="ECO:0007669"/>
    <property type="project" value="UniProtKB-KW"/>
</dbReference>
<evidence type="ECO:0000313" key="16">
    <source>
        <dbReference type="EMBL" id="NMH91814.1"/>
    </source>
</evidence>
<dbReference type="InterPro" id="IPR040999">
    <property type="entry name" value="Mak_N_cap"/>
</dbReference>
<comment type="catalytic activity">
    <reaction evidence="14">
        <text>D-maltose + ATP = alpha-maltose 1-phosphate + ADP + H(+)</text>
        <dbReference type="Rhea" id="RHEA:31915"/>
        <dbReference type="ChEBI" id="CHEBI:15378"/>
        <dbReference type="ChEBI" id="CHEBI:17306"/>
        <dbReference type="ChEBI" id="CHEBI:30616"/>
        <dbReference type="ChEBI" id="CHEBI:63576"/>
        <dbReference type="ChEBI" id="CHEBI:456216"/>
        <dbReference type="EC" id="2.7.1.175"/>
    </reaction>
</comment>
<dbReference type="Proteomes" id="UP000586918">
    <property type="component" value="Unassembled WGS sequence"/>
</dbReference>
<protein>
    <recommendedName>
        <fullName evidence="5">Maltokinase</fullName>
        <ecNumber evidence="4">2.7.1.175</ecNumber>
    </recommendedName>
    <alternativeName>
        <fullName evidence="13">Maltose-1-phosphate synthase</fullName>
    </alternativeName>
</protein>
<organism evidence="16 17">
    <name type="scientific">Pseudonocardia bannensis</name>
    <dbReference type="NCBI Taxonomy" id="630973"/>
    <lineage>
        <taxon>Bacteria</taxon>
        <taxon>Bacillati</taxon>
        <taxon>Actinomycetota</taxon>
        <taxon>Actinomycetes</taxon>
        <taxon>Pseudonocardiales</taxon>
        <taxon>Pseudonocardiaceae</taxon>
        <taxon>Pseudonocardia</taxon>
    </lineage>
</organism>
<dbReference type="Pfam" id="PF18085">
    <property type="entry name" value="Mak_N_cap"/>
    <property type="match status" value="1"/>
</dbReference>
<dbReference type="Gene3D" id="3.90.1200.10">
    <property type="match status" value="1"/>
</dbReference>
<feature type="domain" description="Maltokinase N-terminal cap" evidence="15">
    <location>
        <begin position="15"/>
        <end position="102"/>
    </location>
</feature>
<sequence>MALPSSELSALLADWLPRQRWFAAKGREVRSVGVAANTPLIGGDGAGDLLLDHTVLAVEFADGGPVQYYQLLVARRSDTRTELDHMTIGRVGDRIAYDGLWDHEVSDWLLDAIRGGLTVGGEHGDVRFVPEPGAEIPEGVSGRVLGVEQSNTSVAYGEKAIFKLFRRIAPGINPDLELHRALRTVGSEQVAALQGAVEGTLDGEPVTLGVLQDFAANSANGWSMALASVRDLLAEADLRADEVGGDFAGESFRLGETVALVHDELARALGVSESDPAELAAGMTARLASAAAEVPQLTEHVDRIQAAYDALAAWGTPVPVQRIHGDLHLGQALRTPLGWFLIDFEGEPAKPLEERVRPDSALRDVAGMLRSFDYAAFHQVSDWEPGGFSDPDHEAHQEAQLTWRANEWSARNRSAFCDGYAKRAGTDPRAHSLVLRAFELDKAVYEVLYETRSRPAWVPIPLASIARITSDTDTDTDAVG</sequence>
<proteinExistence type="inferred from homology"/>
<keyword evidence="17" id="KW-1185">Reference proteome</keyword>
<evidence type="ECO:0000256" key="2">
    <source>
        <dbReference type="ARBA" id="ARBA00006219"/>
    </source>
</evidence>
<evidence type="ECO:0000256" key="8">
    <source>
        <dbReference type="ARBA" id="ARBA00022741"/>
    </source>
</evidence>
<evidence type="ECO:0000256" key="13">
    <source>
        <dbReference type="ARBA" id="ARBA00031251"/>
    </source>
</evidence>
<evidence type="ECO:0000256" key="7">
    <source>
        <dbReference type="ARBA" id="ARBA00022679"/>
    </source>
</evidence>
<evidence type="ECO:0000256" key="14">
    <source>
        <dbReference type="ARBA" id="ARBA00049067"/>
    </source>
</evidence>
<gene>
    <name evidence="16" type="ORF">HF519_09515</name>
</gene>